<organism evidence="2 3">
    <name type="scientific">Folsomia candida</name>
    <name type="common">Springtail</name>
    <dbReference type="NCBI Taxonomy" id="158441"/>
    <lineage>
        <taxon>Eukaryota</taxon>
        <taxon>Metazoa</taxon>
        <taxon>Ecdysozoa</taxon>
        <taxon>Arthropoda</taxon>
        <taxon>Hexapoda</taxon>
        <taxon>Collembola</taxon>
        <taxon>Entomobryomorpha</taxon>
        <taxon>Isotomoidea</taxon>
        <taxon>Isotomidae</taxon>
        <taxon>Proisotominae</taxon>
        <taxon>Folsomia</taxon>
    </lineage>
</organism>
<sequence length="375" mass="44072">MEGQNENEKQLNVEDYELAQKYFDKRREWPFRWGTRCLRGGGWNYNPCVFDRTGWENVYLSQPYDYDVRNDPVFDLSRSTYHRLGDLGFSWPEPTTREATRTGYCGPDSQHLTRPGSLRFPENDRRPEPAFRTHLTDRTSLHHLRADPLEGVLPYGRQGDMTNAKSVMHRDFKWRRKCCATKPESRPPTYESRVYRFLKTDLHNNEDMVDKVVKFRDEDVVDDFKKQELLKLKKAYYWPISPITDEPLGGRLCYYPEDPCVESREKIWPFGDNKIIDCDNPLIIPDCRCQLLAHGPRKQKTSNVNWKYNASTLDQRWQTENCCEEVPYRYEDNTPSDCCFCKVKAKGPAQEIQNITCPPKPPCPDIPSTLTQCKK</sequence>
<comment type="caution">
    <text evidence="2">The sequence shown here is derived from an EMBL/GenBank/DDBJ whole genome shotgun (WGS) entry which is preliminary data.</text>
</comment>
<dbReference type="OMA" id="AKSVMHR"/>
<evidence type="ECO:0000313" key="2">
    <source>
        <dbReference type="EMBL" id="OXA61699.1"/>
    </source>
</evidence>
<proteinExistence type="predicted"/>
<accession>A0A226EVZ7</accession>
<dbReference type="EMBL" id="LNIX01000001">
    <property type="protein sequence ID" value="OXA61699.1"/>
    <property type="molecule type" value="Genomic_DNA"/>
</dbReference>
<feature type="region of interest" description="Disordered" evidence="1">
    <location>
        <begin position="98"/>
        <end position="127"/>
    </location>
</feature>
<evidence type="ECO:0000256" key="1">
    <source>
        <dbReference type="SAM" id="MobiDB-lite"/>
    </source>
</evidence>
<keyword evidence="3" id="KW-1185">Reference proteome</keyword>
<protein>
    <submittedName>
        <fullName evidence="2">Uncharacterized protein</fullName>
    </submittedName>
</protein>
<dbReference type="Proteomes" id="UP000198287">
    <property type="component" value="Unassembled WGS sequence"/>
</dbReference>
<dbReference type="OrthoDB" id="10459246at2759"/>
<reference evidence="2 3" key="1">
    <citation type="submission" date="2015-12" db="EMBL/GenBank/DDBJ databases">
        <title>The genome of Folsomia candida.</title>
        <authorList>
            <person name="Faddeeva A."/>
            <person name="Derks M.F."/>
            <person name="Anvar Y."/>
            <person name="Smit S."/>
            <person name="Van Straalen N."/>
            <person name="Roelofs D."/>
        </authorList>
    </citation>
    <scope>NUCLEOTIDE SEQUENCE [LARGE SCALE GENOMIC DNA]</scope>
    <source>
        <strain evidence="2 3">VU population</strain>
        <tissue evidence="2">Whole body</tissue>
    </source>
</reference>
<name>A0A226EVZ7_FOLCA</name>
<evidence type="ECO:0000313" key="3">
    <source>
        <dbReference type="Proteomes" id="UP000198287"/>
    </source>
</evidence>
<dbReference type="AlphaFoldDB" id="A0A226EVZ7"/>
<gene>
    <name evidence="2" type="ORF">Fcan01_02930</name>
</gene>